<dbReference type="GO" id="GO:0016020">
    <property type="term" value="C:membrane"/>
    <property type="evidence" value="ECO:0007669"/>
    <property type="project" value="InterPro"/>
</dbReference>
<keyword evidence="1" id="KW-0812">Transmembrane</keyword>
<comment type="caution">
    <text evidence="2">The sequence shown here is derived from an EMBL/GenBank/DDBJ whole genome shotgun (WGS) entry which is preliminary data.</text>
</comment>
<reference evidence="2" key="2">
    <citation type="submission" date="2020-09" db="EMBL/GenBank/DDBJ databases">
        <authorList>
            <person name="Sun Q."/>
            <person name="Zhou Y."/>
        </authorList>
    </citation>
    <scope>NUCLEOTIDE SEQUENCE</scope>
    <source>
        <strain evidence="2">CGMCC 1.12987</strain>
    </source>
</reference>
<sequence>MNYNKFILTFLIGLAGGGLFHAAHLPLPWILGPAFAAMVLNALRPGTIEWPDWIGYAGIVVVAYLLGQSMTLETVIMMLHDLPWMLTAAALWVAVCLLVGWGFARAARIDIATAMLGCVPGGLTQMVLIADHFKQADPGTVAIMQTSRLIVVLYTVPFLATWIAAPAEAMQAAAAASAGAGSILNEAAASQWPPFLGWLLMPLVPLSAWITRRLGLPAGEFLGPVLVVGALAIMGNPWPDVPGPLLAAAQLLIGIFIGKRVQLRMIWINKRLGPLSLATACLLVAITAGASWLISTWTVPTIVTWFLALAPGGLGEVAVTALLLGADVSQVTAYQLTRLFFVLLVAPPIVRLAIGRLTRLSSSG</sequence>
<keyword evidence="1" id="KW-1133">Transmembrane helix</keyword>
<reference evidence="2" key="1">
    <citation type="journal article" date="2014" name="Int. J. Syst. Evol. Microbiol.">
        <title>Complete genome sequence of Corynebacterium casei LMG S-19264T (=DSM 44701T), isolated from a smear-ripened cheese.</title>
        <authorList>
            <consortium name="US DOE Joint Genome Institute (JGI-PGF)"/>
            <person name="Walter F."/>
            <person name="Albersmeier A."/>
            <person name="Kalinowski J."/>
            <person name="Ruckert C."/>
        </authorList>
    </citation>
    <scope>NUCLEOTIDE SEQUENCE</scope>
    <source>
        <strain evidence="2">CGMCC 1.12987</strain>
    </source>
</reference>
<feature type="transmembrane region" description="Helical" evidence="1">
    <location>
        <begin position="149"/>
        <end position="165"/>
    </location>
</feature>
<accession>A0A917FNZ5</accession>
<dbReference type="InterPro" id="IPR017516">
    <property type="entry name" value="AbrB_dup"/>
</dbReference>
<dbReference type="Pfam" id="PF05145">
    <property type="entry name" value="AbrB"/>
    <property type="match status" value="1"/>
</dbReference>
<keyword evidence="2" id="KW-0503">Monooxygenase</keyword>
<dbReference type="EMBL" id="BMGR01000003">
    <property type="protein sequence ID" value="GGF95083.1"/>
    <property type="molecule type" value="Genomic_DNA"/>
</dbReference>
<dbReference type="InterPro" id="IPR007820">
    <property type="entry name" value="AbrB_fam"/>
</dbReference>
<evidence type="ECO:0000313" key="3">
    <source>
        <dbReference type="Proteomes" id="UP000644756"/>
    </source>
</evidence>
<feature type="transmembrane region" description="Helical" evidence="1">
    <location>
        <begin position="275"/>
        <end position="296"/>
    </location>
</feature>
<feature type="transmembrane region" description="Helical" evidence="1">
    <location>
        <begin position="336"/>
        <end position="354"/>
    </location>
</feature>
<dbReference type="Proteomes" id="UP000644756">
    <property type="component" value="Unassembled WGS sequence"/>
</dbReference>
<feature type="transmembrane region" description="Helical" evidence="1">
    <location>
        <begin position="192"/>
        <end position="209"/>
    </location>
</feature>
<organism evidence="2 3">
    <name type="scientific">Paenibacillus abyssi</name>
    <dbReference type="NCBI Taxonomy" id="1340531"/>
    <lineage>
        <taxon>Bacteria</taxon>
        <taxon>Bacillati</taxon>
        <taxon>Bacillota</taxon>
        <taxon>Bacilli</taxon>
        <taxon>Bacillales</taxon>
        <taxon>Paenibacillaceae</taxon>
        <taxon>Paenibacillus</taxon>
    </lineage>
</organism>
<dbReference type="AlphaFoldDB" id="A0A917FNZ5"/>
<gene>
    <name evidence="2" type="ORF">GCM10010916_10580</name>
</gene>
<keyword evidence="1" id="KW-0472">Membrane</keyword>
<dbReference type="PANTHER" id="PTHR38457">
    <property type="entry name" value="REGULATOR ABRB-RELATED"/>
    <property type="match status" value="1"/>
</dbReference>
<keyword evidence="2" id="KW-0560">Oxidoreductase</keyword>
<keyword evidence="3" id="KW-1185">Reference proteome</keyword>
<protein>
    <submittedName>
        <fullName evidence="2">Monooxygenase</fullName>
    </submittedName>
</protein>
<proteinExistence type="predicted"/>
<feature type="transmembrane region" description="Helical" evidence="1">
    <location>
        <begin position="84"/>
        <end position="103"/>
    </location>
</feature>
<feature type="transmembrane region" description="Helical" evidence="1">
    <location>
        <begin position="221"/>
        <end position="239"/>
    </location>
</feature>
<feature type="transmembrane region" description="Helical" evidence="1">
    <location>
        <begin position="245"/>
        <end position="263"/>
    </location>
</feature>
<dbReference type="PIRSF" id="PIRSF038991">
    <property type="entry name" value="Protein_AbrB"/>
    <property type="match status" value="1"/>
</dbReference>
<evidence type="ECO:0000256" key="1">
    <source>
        <dbReference type="SAM" id="Phobius"/>
    </source>
</evidence>
<dbReference type="GO" id="GO:0010468">
    <property type="term" value="P:regulation of gene expression"/>
    <property type="evidence" value="ECO:0007669"/>
    <property type="project" value="InterPro"/>
</dbReference>
<feature type="transmembrane region" description="Helical" evidence="1">
    <location>
        <begin position="53"/>
        <end position="72"/>
    </location>
</feature>
<name>A0A917FNZ5_9BACL</name>
<evidence type="ECO:0000313" key="2">
    <source>
        <dbReference type="EMBL" id="GGF95083.1"/>
    </source>
</evidence>
<dbReference type="GO" id="GO:0004497">
    <property type="term" value="F:monooxygenase activity"/>
    <property type="evidence" value="ECO:0007669"/>
    <property type="project" value="UniProtKB-KW"/>
</dbReference>
<dbReference type="NCBIfam" id="TIGR03082">
    <property type="entry name" value="Gneg_AbrB_dup"/>
    <property type="match status" value="2"/>
</dbReference>
<dbReference type="PANTHER" id="PTHR38457:SF1">
    <property type="entry name" value="REGULATOR ABRB-RELATED"/>
    <property type="match status" value="1"/>
</dbReference>
<dbReference type="RefSeq" id="WP_188529710.1">
    <property type="nucleotide sequence ID" value="NZ_BMGR01000003.1"/>
</dbReference>
<feature type="transmembrane region" description="Helical" evidence="1">
    <location>
        <begin position="302"/>
        <end position="324"/>
    </location>
</feature>